<organism evidence="2 3">
    <name type="scientific">Fusarium oxysporum f. sp. cubense</name>
    <dbReference type="NCBI Taxonomy" id="61366"/>
    <lineage>
        <taxon>Eukaryota</taxon>
        <taxon>Fungi</taxon>
        <taxon>Dikarya</taxon>
        <taxon>Ascomycota</taxon>
        <taxon>Pezizomycotina</taxon>
        <taxon>Sordariomycetes</taxon>
        <taxon>Hypocreomycetidae</taxon>
        <taxon>Hypocreales</taxon>
        <taxon>Nectriaceae</taxon>
        <taxon>Fusarium</taxon>
        <taxon>Fusarium oxysporum species complex</taxon>
    </lineage>
</organism>
<evidence type="ECO:0000313" key="3">
    <source>
        <dbReference type="Proteomes" id="UP000321331"/>
    </source>
</evidence>
<comment type="caution">
    <text evidence="2">The sequence shown here is derived from an EMBL/GenBank/DDBJ whole genome shotgun (WGS) entry which is preliminary data.</text>
</comment>
<sequence length="138" mass="15308">MDKILDSILPSASYPPNVSCTLQLQQTNDETCPLRERTNVDIQSIGVNYLFLENVRDDRDTRRSIYLCTLWLFASASSGHMASQGVNRVPLLLILIWNDVPQNPCSFAPFVPTRVIPPKRNGAAADEDAHAHSGNSNN</sequence>
<reference evidence="2 3" key="1">
    <citation type="submission" date="2019-07" db="EMBL/GenBank/DDBJ databases">
        <title>The First High-Quality Draft Genome Sequence of the Causal Agent of the Current Panama Disease Epidemic.</title>
        <authorList>
            <person name="Warmington R.J."/>
            <person name="Kay W."/>
            <person name="Jeffries A."/>
            <person name="Bebber D."/>
            <person name="Moore K."/>
            <person name="Studholme D.J."/>
        </authorList>
    </citation>
    <scope>NUCLEOTIDE SEQUENCE [LARGE SCALE GENOMIC DNA]</scope>
    <source>
        <strain evidence="2 3">TR4</strain>
    </source>
</reference>
<gene>
    <name evidence="2" type="ORF">FocTR4_00005196</name>
</gene>
<proteinExistence type="predicted"/>
<dbReference type="Proteomes" id="UP000321331">
    <property type="component" value="Unassembled WGS sequence"/>
</dbReference>
<feature type="region of interest" description="Disordered" evidence="1">
    <location>
        <begin position="119"/>
        <end position="138"/>
    </location>
</feature>
<protein>
    <submittedName>
        <fullName evidence="2">Uncharacterized protein</fullName>
    </submittedName>
</protein>
<feature type="non-terminal residue" evidence="2">
    <location>
        <position position="138"/>
    </location>
</feature>
<evidence type="ECO:0000256" key="1">
    <source>
        <dbReference type="SAM" id="MobiDB-lite"/>
    </source>
</evidence>
<name>A0A5C6TGD6_FUSOC</name>
<evidence type="ECO:0000313" key="2">
    <source>
        <dbReference type="EMBL" id="TXC10165.1"/>
    </source>
</evidence>
<accession>A0A5C6TGD6</accession>
<dbReference type="EMBL" id="VMNF01000004">
    <property type="protein sequence ID" value="TXC10165.1"/>
    <property type="molecule type" value="Genomic_DNA"/>
</dbReference>
<dbReference type="AlphaFoldDB" id="A0A5C6TGD6"/>